<gene>
    <name evidence="2" type="ORF">GR702_14025</name>
</gene>
<dbReference type="InterPro" id="IPR000033">
    <property type="entry name" value="LDLR_classB_rpt"/>
</dbReference>
<dbReference type="AlphaFoldDB" id="A0A7X4GHQ7"/>
<reference evidence="2 3" key="1">
    <citation type="submission" date="2019-12" db="EMBL/GenBank/DDBJ databases">
        <authorList>
            <person name="Feng G."/>
            <person name="Zhu H."/>
        </authorList>
    </citation>
    <scope>NUCLEOTIDE SEQUENCE [LARGE SCALE GENOMIC DNA]</scope>
    <source>
        <strain evidence="2 3">FGD1</strain>
    </source>
</reference>
<organism evidence="2 3">
    <name type="scientific">Novosphingobium silvae</name>
    <dbReference type="NCBI Taxonomy" id="2692619"/>
    <lineage>
        <taxon>Bacteria</taxon>
        <taxon>Pseudomonadati</taxon>
        <taxon>Pseudomonadota</taxon>
        <taxon>Alphaproteobacteria</taxon>
        <taxon>Sphingomonadales</taxon>
        <taxon>Sphingomonadaceae</taxon>
        <taxon>Novosphingobium</taxon>
    </lineage>
</organism>
<feature type="domain" description="SMP-30/Gluconolactonase/LRE-like region" evidence="1">
    <location>
        <begin position="28"/>
        <end position="246"/>
    </location>
</feature>
<dbReference type="InterPro" id="IPR051344">
    <property type="entry name" value="Vgb"/>
</dbReference>
<dbReference type="PANTHER" id="PTHR40274">
    <property type="entry name" value="VIRGINIAMYCIN B LYASE"/>
    <property type="match status" value="1"/>
</dbReference>
<evidence type="ECO:0000313" key="3">
    <source>
        <dbReference type="Proteomes" id="UP000465810"/>
    </source>
</evidence>
<proteinExistence type="predicted"/>
<name>A0A7X4GHQ7_9SPHN</name>
<keyword evidence="3" id="KW-1185">Reference proteome</keyword>
<accession>A0A7X4GHQ7</accession>
<evidence type="ECO:0000259" key="1">
    <source>
        <dbReference type="Pfam" id="PF08450"/>
    </source>
</evidence>
<dbReference type="InterPro" id="IPR015943">
    <property type="entry name" value="WD40/YVTN_repeat-like_dom_sf"/>
</dbReference>
<dbReference type="Proteomes" id="UP000465810">
    <property type="component" value="Unassembled WGS sequence"/>
</dbReference>
<sequence>MLDAAGRNSHALAAVPAPGWAIHRMSPASRLASANGIRTGADGRIYVAQVAGSMVSAVNVENGEIETISPNGGGIVGPDDLAFDEAGNLYCTEITLGRVSMMTPAGEYRVIHGDVPVANPITYHQGRLIAGELRPGGRILELDRDGGAPRVICKGVPMVNAFDVGPDGKLYFPAQGANQIWRIPLEGGEPEVVAGELGVPDSVKFHPDGSIISTQVYSGQVLKIDPRTGDRILLADIGPGLDNVAFVGGRTFVSHINGSITEILEPGKTKPLVEKGLQWPLGIAVDEHGHVLVADGGFCYLLRAGEHLQLAGMLFSPGFPGWVRDAAACGPDEWIVTTANGDVARWNPAAATSEVLASGYDRLMGVALGPGGSPVFAESATGKVFAIESGNAVELASGLDRPMGMAVSADGTVFVGESGAGRVVKLVGARKEVVLDGLARPEGLAIAGGTLFVADPGAQAIVAADLSGSARETIATRLPIGGAGGAQPVQLGGVGDMCGPMNTFTGIAAAPDGTLYLSADAEGSILALRRL</sequence>
<dbReference type="Gene3D" id="2.120.10.30">
    <property type="entry name" value="TolB, C-terminal domain"/>
    <property type="match status" value="2"/>
</dbReference>
<evidence type="ECO:0000313" key="2">
    <source>
        <dbReference type="EMBL" id="MYL98880.1"/>
    </source>
</evidence>
<protein>
    <submittedName>
        <fullName evidence="2">Gluconolaconase</fullName>
    </submittedName>
</protein>
<dbReference type="EMBL" id="WVTD01000010">
    <property type="protein sequence ID" value="MYL98880.1"/>
    <property type="molecule type" value="Genomic_DNA"/>
</dbReference>
<dbReference type="RefSeq" id="WP_160986512.1">
    <property type="nucleotide sequence ID" value="NZ_WVTD01000010.1"/>
</dbReference>
<dbReference type="SMART" id="SM00135">
    <property type="entry name" value="LY"/>
    <property type="match status" value="3"/>
</dbReference>
<dbReference type="InterPro" id="IPR011042">
    <property type="entry name" value="6-blade_b-propeller_TolB-like"/>
</dbReference>
<dbReference type="Gene3D" id="2.130.10.10">
    <property type="entry name" value="YVTN repeat-like/Quinoprotein amine dehydrogenase"/>
    <property type="match status" value="1"/>
</dbReference>
<dbReference type="PANTHER" id="PTHR40274:SF4">
    <property type="entry name" value="BLL1406 PROTEIN"/>
    <property type="match status" value="1"/>
</dbReference>
<dbReference type="SUPFAM" id="SSF101898">
    <property type="entry name" value="NHL repeat"/>
    <property type="match status" value="1"/>
</dbReference>
<comment type="caution">
    <text evidence="2">The sequence shown here is derived from an EMBL/GenBank/DDBJ whole genome shotgun (WGS) entry which is preliminary data.</text>
</comment>
<dbReference type="Pfam" id="PF08450">
    <property type="entry name" value="SGL"/>
    <property type="match status" value="1"/>
</dbReference>
<dbReference type="SUPFAM" id="SSF63829">
    <property type="entry name" value="Calcium-dependent phosphotriesterase"/>
    <property type="match status" value="1"/>
</dbReference>
<dbReference type="InterPro" id="IPR013658">
    <property type="entry name" value="SGL"/>
</dbReference>